<dbReference type="EMBL" id="FNGP01000001">
    <property type="protein sequence ID" value="SDL06461.1"/>
    <property type="molecule type" value="Genomic_DNA"/>
</dbReference>
<proteinExistence type="predicted"/>
<evidence type="ECO:0000259" key="2">
    <source>
        <dbReference type="Pfam" id="PF03703"/>
    </source>
</evidence>
<name>A0A1G9H0Q2_9ACTN</name>
<sequence>MATLGSPQYTAGMSETAPATVDSLFEPPVERWERLSPKYLTVKLISIFIWWPILIAILMAALWFTLPTGWEWRSPLLVAAAVISLLWLAWRAIRAPFAFRRWGYAERDEDVYITHGLLFRQLTCVPYGRMQLVEVQAGPIDRLFGLATVQMVTASSTGAVAIPGLDRADAEAVRDRFINRGKHLQAGI</sequence>
<organism evidence="3 4">
    <name type="scientific">Tessaracoccus oleiagri</name>
    <dbReference type="NCBI Taxonomy" id="686624"/>
    <lineage>
        <taxon>Bacteria</taxon>
        <taxon>Bacillati</taxon>
        <taxon>Actinomycetota</taxon>
        <taxon>Actinomycetes</taxon>
        <taxon>Propionibacteriales</taxon>
        <taxon>Propionibacteriaceae</taxon>
        <taxon>Tessaracoccus</taxon>
    </lineage>
</organism>
<accession>A0A1G9H0Q2</accession>
<dbReference type="STRING" id="686624.SAMN04488242_0005"/>
<feature type="transmembrane region" description="Helical" evidence="1">
    <location>
        <begin position="44"/>
        <end position="66"/>
    </location>
</feature>
<feature type="transmembrane region" description="Helical" evidence="1">
    <location>
        <begin position="72"/>
        <end position="90"/>
    </location>
</feature>
<keyword evidence="4" id="KW-1185">Reference proteome</keyword>
<gene>
    <name evidence="3" type="ORF">SAMN04488242_0005</name>
</gene>
<protein>
    <recommendedName>
        <fullName evidence="2">YdbS-like PH domain-containing protein</fullName>
    </recommendedName>
</protein>
<feature type="domain" description="YdbS-like PH" evidence="2">
    <location>
        <begin position="100"/>
        <end position="176"/>
    </location>
</feature>
<keyword evidence="1" id="KW-0472">Membrane</keyword>
<reference evidence="3 4" key="1">
    <citation type="submission" date="2016-10" db="EMBL/GenBank/DDBJ databases">
        <authorList>
            <person name="de Groot N.N."/>
        </authorList>
    </citation>
    <scope>NUCLEOTIDE SEQUENCE [LARGE SCALE GENOMIC DNA]</scope>
    <source>
        <strain evidence="3 4">CGMCC 1.9159</strain>
    </source>
</reference>
<dbReference type="PANTHER" id="PTHR34473:SF3">
    <property type="entry name" value="TRANSMEMBRANE PROTEIN-RELATED"/>
    <property type="match status" value="1"/>
</dbReference>
<evidence type="ECO:0000313" key="3">
    <source>
        <dbReference type="EMBL" id="SDL06461.1"/>
    </source>
</evidence>
<evidence type="ECO:0000313" key="4">
    <source>
        <dbReference type="Proteomes" id="UP000199475"/>
    </source>
</evidence>
<keyword evidence="1" id="KW-1133">Transmembrane helix</keyword>
<dbReference type="Proteomes" id="UP000199475">
    <property type="component" value="Unassembled WGS sequence"/>
</dbReference>
<dbReference type="InterPro" id="IPR005182">
    <property type="entry name" value="YdbS-like_PH"/>
</dbReference>
<keyword evidence="1" id="KW-0812">Transmembrane</keyword>
<dbReference type="Pfam" id="PF03703">
    <property type="entry name" value="bPH_2"/>
    <property type="match status" value="1"/>
</dbReference>
<dbReference type="AlphaFoldDB" id="A0A1G9H0Q2"/>
<dbReference type="PANTHER" id="PTHR34473">
    <property type="entry name" value="UPF0699 TRANSMEMBRANE PROTEIN YDBS"/>
    <property type="match status" value="1"/>
</dbReference>
<evidence type="ECO:0000256" key="1">
    <source>
        <dbReference type="SAM" id="Phobius"/>
    </source>
</evidence>